<protein>
    <submittedName>
        <fullName evidence="1">Uncharacterized protein</fullName>
    </submittedName>
</protein>
<dbReference type="AlphaFoldDB" id="A0A2P2PSQ5"/>
<organism evidence="1">
    <name type="scientific">Rhizophora mucronata</name>
    <name type="common">Asiatic mangrove</name>
    <dbReference type="NCBI Taxonomy" id="61149"/>
    <lineage>
        <taxon>Eukaryota</taxon>
        <taxon>Viridiplantae</taxon>
        <taxon>Streptophyta</taxon>
        <taxon>Embryophyta</taxon>
        <taxon>Tracheophyta</taxon>
        <taxon>Spermatophyta</taxon>
        <taxon>Magnoliopsida</taxon>
        <taxon>eudicotyledons</taxon>
        <taxon>Gunneridae</taxon>
        <taxon>Pentapetalae</taxon>
        <taxon>rosids</taxon>
        <taxon>fabids</taxon>
        <taxon>Malpighiales</taxon>
        <taxon>Rhizophoraceae</taxon>
        <taxon>Rhizophora</taxon>
    </lineage>
</organism>
<name>A0A2P2PSQ5_RHIMU</name>
<accession>A0A2P2PSQ5</accession>
<evidence type="ECO:0000313" key="1">
    <source>
        <dbReference type="EMBL" id="MBX57669.1"/>
    </source>
</evidence>
<sequence length="37" mass="4231">MLCRRSIWGQTEGYCSCLLFDGVTCMPYLRILLGMSI</sequence>
<proteinExistence type="predicted"/>
<dbReference type="EMBL" id="GGEC01077185">
    <property type="protein sequence ID" value="MBX57669.1"/>
    <property type="molecule type" value="Transcribed_RNA"/>
</dbReference>
<reference evidence="1" key="1">
    <citation type="submission" date="2018-02" db="EMBL/GenBank/DDBJ databases">
        <title>Rhizophora mucronata_Transcriptome.</title>
        <authorList>
            <person name="Meera S.P."/>
            <person name="Sreeshan A."/>
            <person name="Augustine A."/>
        </authorList>
    </citation>
    <scope>NUCLEOTIDE SEQUENCE</scope>
    <source>
        <tissue evidence="1">Leaf</tissue>
    </source>
</reference>